<feature type="region of interest" description="Disordered" evidence="1">
    <location>
        <begin position="57"/>
        <end position="86"/>
    </location>
</feature>
<dbReference type="EMBL" id="HBFQ01064029">
    <property type="protein sequence ID" value="CAD8871014.1"/>
    <property type="molecule type" value="Transcribed_RNA"/>
</dbReference>
<organism evidence="2">
    <name type="scientific">Noctiluca scintillans</name>
    <name type="common">Sea sparkle</name>
    <name type="synonym">Red tide dinoflagellate</name>
    <dbReference type="NCBI Taxonomy" id="2966"/>
    <lineage>
        <taxon>Eukaryota</taxon>
        <taxon>Sar</taxon>
        <taxon>Alveolata</taxon>
        <taxon>Dinophyceae</taxon>
        <taxon>Noctilucales</taxon>
        <taxon>Noctilucaceae</taxon>
        <taxon>Noctiluca</taxon>
    </lineage>
</organism>
<gene>
    <name evidence="2" type="ORF">NSCI0253_LOCUS45371</name>
</gene>
<name>A0A7S1FIT2_NOCSC</name>
<evidence type="ECO:0008006" key="3">
    <source>
        <dbReference type="Google" id="ProtNLM"/>
    </source>
</evidence>
<proteinExistence type="predicted"/>
<reference evidence="2" key="1">
    <citation type="submission" date="2021-01" db="EMBL/GenBank/DDBJ databases">
        <authorList>
            <person name="Corre E."/>
            <person name="Pelletier E."/>
            <person name="Niang G."/>
            <person name="Scheremetjew M."/>
            <person name="Finn R."/>
            <person name="Kale V."/>
            <person name="Holt S."/>
            <person name="Cochrane G."/>
            <person name="Meng A."/>
            <person name="Brown T."/>
            <person name="Cohen L."/>
        </authorList>
    </citation>
    <scope>NUCLEOTIDE SEQUENCE</scope>
</reference>
<dbReference type="AlphaFoldDB" id="A0A7S1FIT2"/>
<protein>
    <recommendedName>
        <fullName evidence="3">PDZ domain-containing protein</fullName>
    </recommendedName>
</protein>
<evidence type="ECO:0000313" key="2">
    <source>
        <dbReference type="EMBL" id="CAD8871014.1"/>
    </source>
</evidence>
<sequence>MDRIRSVCACCTADVESTWCSSSNSMDADIGYEFSAENVVSDSKLFDYLTEAGANHFQEDASDGSGDDDHSGTPAQPEETEEDRGSIWSAVLHKRTGSFGLGIREVPETQTLLVQLVQNHGAVADWNAAHPSEEIRAGDIIIQANCQTSTQQIMQECRSAPRIVVVLRRPTLMRQ</sequence>
<dbReference type="SUPFAM" id="SSF50156">
    <property type="entry name" value="PDZ domain-like"/>
    <property type="match status" value="1"/>
</dbReference>
<dbReference type="InterPro" id="IPR036034">
    <property type="entry name" value="PDZ_sf"/>
</dbReference>
<accession>A0A7S1FIT2</accession>
<evidence type="ECO:0000256" key="1">
    <source>
        <dbReference type="SAM" id="MobiDB-lite"/>
    </source>
</evidence>